<accession>A0A179I5C3</accession>
<dbReference type="PROSITE" id="PS50090">
    <property type="entry name" value="MYB_LIKE"/>
    <property type="match status" value="1"/>
</dbReference>
<dbReference type="Proteomes" id="UP000243081">
    <property type="component" value="Unassembled WGS sequence"/>
</dbReference>
<evidence type="ECO:0008006" key="6">
    <source>
        <dbReference type="Google" id="ProtNLM"/>
    </source>
</evidence>
<dbReference type="AlphaFoldDB" id="A0A179I5C3"/>
<feature type="compositionally biased region" description="Low complexity" evidence="1">
    <location>
        <begin position="437"/>
        <end position="456"/>
    </location>
</feature>
<protein>
    <recommendedName>
        <fullName evidence="6">Myb-like domain-containing protein</fullName>
    </recommendedName>
</protein>
<evidence type="ECO:0000259" key="2">
    <source>
        <dbReference type="PROSITE" id="PS50090"/>
    </source>
</evidence>
<keyword evidence="5" id="KW-1185">Reference proteome</keyword>
<dbReference type="InterPro" id="IPR053095">
    <property type="entry name" value="Actin-binding/GATA_Znf"/>
</dbReference>
<organism evidence="4 5">
    <name type="scientific">Cordyceps confragosa</name>
    <name type="common">Lecanicillium lecanii</name>
    <dbReference type="NCBI Taxonomy" id="2714763"/>
    <lineage>
        <taxon>Eukaryota</taxon>
        <taxon>Fungi</taxon>
        <taxon>Dikarya</taxon>
        <taxon>Ascomycota</taxon>
        <taxon>Pezizomycotina</taxon>
        <taxon>Sordariomycetes</taxon>
        <taxon>Hypocreomycetidae</taxon>
        <taxon>Hypocreales</taxon>
        <taxon>Cordycipitaceae</taxon>
        <taxon>Akanthomyces</taxon>
    </lineage>
</organism>
<dbReference type="InterPro" id="IPR017930">
    <property type="entry name" value="Myb_dom"/>
</dbReference>
<proteinExistence type="predicted"/>
<feature type="compositionally biased region" description="Basic and acidic residues" evidence="1">
    <location>
        <begin position="475"/>
        <end position="487"/>
    </location>
</feature>
<dbReference type="Gene3D" id="1.10.10.60">
    <property type="entry name" value="Homeodomain-like"/>
    <property type="match status" value="1"/>
</dbReference>
<dbReference type="PROSITE" id="PS51294">
    <property type="entry name" value="HTH_MYB"/>
    <property type="match status" value="1"/>
</dbReference>
<feature type="region of interest" description="Disordered" evidence="1">
    <location>
        <begin position="106"/>
        <end position="164"/>
    </location>
</feature>
<evidence type="ECO:0000259" key="3">
    <source>
        <dbReference type="PROSITE" id="PS51294"/>
    </source>
</evidence>
<feature type="domain" description="HTH myb-type" evidence="3">
    <location>
        <begin position="180"/>
        <end position="233"/>
    </location>
</feature>
<reference evidence="4 5" key="1">
    <citation type="submission" date="2016-03" db="EMBL/GenBank/DDBJ databases">
        <title>Fine-scale spatial genetic structure of a fungal parasite of coffee scale insects.</title>
        <authorList>
            <person name="Jackson D."/>
            <person name="Zemenick K.A."/>
            <person name="Malloure B."/>
            <person name="Quandt C.A."/>
            <person name="James T.Y."/>
        </authorList>
    </citation>
    <scope>NUCLEOTIDE SEQUENCE [LARGE SCALE GENOMIC DNA]</scope>
    <source>
        <strain evidence="4 5">UM487</strain>
    </source>
</reference>
<dbReference type="CDD" id="cd00167">
    <property type="entry name" value="SANT"/>
    <property type="match status" value="1"/>
</dbReference>
<dbReference type="Pfam" id="PF00249">
    <property type="entry name" value="Myb_DNA-binding"/>
    <property type="match status" value="1"/>
</dbReference>
<evidence type="ECO:0000313" key="5">
    <source>
        <dbReference type="Proteomes" id="UP000243081"/>
    </source>
</evidence>
<dbReference type="PANTHER" id="PTHR23246">
    <property type="entry name" value="NEW-GLUE PROTEIN"/>
    <property type="match status" value="1"/>
</dbReference>
<gene>
    <name evidence="4" type="ORF">LLEC1_02466</name>
</gene>
<sequence>MLPPSLINTALAVAISVQSFSPAHLFHSSYNCLPDRRTGQATTIIAVVAQIETQSLLCLSQAEFPYSSTVPISLRRVSKSSPKRPASARASRTTITVDIASLIKREDSDESNLAPADSNRAPSSFASSVPPMLAQPMSHGPPHLASHMSHHQMPQMPPRGGNSANRRHLPLQGIDTYQQQPVKKQSKWSAEEDTLIIELRGKGMKWDDVSKHLPGRSAISCRLHYQNYLERRSEWDEERKNKLARLYDRFKAEMWAKVAEELQVPWRAAEAMHWQLGEHDMARRAGQTPFTLAAVNAEAAGRNSHMRGHAHSQSQESVGREMRGSPPQHPFGAIPGSRSGSVMSRRDAAMQIGPPPPHPMPPSVTSMPQQQQQQQTPHLQHHPGDYTYKMGPGGTLPPIQPQPRVPGPLPGVAELTTGVAPYSTPPSIHMPGPPPQQGMHHGMPPQQQHGHQHGPPSMYADQDLGRMKRPGSPDGRLRESNYRRRMD</sequence>
<name>A0A179I5C3_CORDF</name>
<evidence type="ECO:0000313" key="4">
    <source>
        <dbReference type="EMBL" id="OAQ97484.1"/>
    </source>
</evidence>
<dbReference type="OMA" id="RQEPPQM"/>
<feature type="region of interest" description="Disordered" evidence="1">
    <location>
        <begin position="421"/>
        <end position="487"/>
    </location>
</feature>
<dbReference type="SMART" id="SM00717">
    <property type="entry name" value="SANT"/>
    <property type="match status" value="1"/>
</dbReference>
<dbReference type="EMBL" id="LUKN01003383">
    <property type="protein sequence ID" value="OAQ97484.1"/>
    <property type="molecule type" value="Genomic_DNA"/>
</dbReference>
<dbReference type="PANTHER" id="PTHR23246:SF24">
    <property type="entry name" value="MYB DNA-BINDING DOMAIN-CONTAINING PROTEIN"/>
    <property type="match status" value="1"/>
</dbReference>
<evidence type="ECO:0000256" key="1">
    <source>
        <dbReference type="SAM" id="MobiDB-lite"/>
    </source>
</evidence>
<feature type="compositionally biased region" description="Pro residues" evidence="1">
    <location>
        <begin position="353"/>
        <end position="362"/>
    </location>
</feature>
<dbReference type="OrthoDB" id="4869585at2759"/>
<feature type="region of interest" description="Disordered" evidence="1">
    <location>
        <begin position="301"/>
        <end position="387"/>
    </location>
</feature>
<dbReference type="InterPro" id="IPR009057">
    <property type="entry name" value="Homeodomain-like_sf"/>
</dbReference>
<comment type="caution">
    <text evidence="4">The sequence shown here is derived from an EMBL/GenBank/DDBJ whole genome shotgun (WGS) entry which is preliminary data.</text>
</comment>
<feature type="compositionally biased region" description="Low complexity" evidence="1">
    <location>
        <begin position="368"/>
        <end position="378"/>
    </location>
</feature>
<feature type="domain" description="Myb-like" evidence="2">
    <location>
        <begin position="180"/>
        <end position="229"/>
    </location>
</feature>
<dbReference type="InterPro" id="IPR001005">
    <property type="entry name" value="SANT/Myb"/>
</dbReference>
<dbReference type="SUPFAM" id="SSF46689">
    <property type="entry name" value="Homeodomain-like"/>
    <property type="match status" value="1"/>
</dbReference>